<accession>A0A9P6G793</accession>
<comment type="caution">
    <text evidence="1">The sequence shown here is derived from an EMBL/GenBank/DDBJ whole genome shotgun (WGS) entry which is preliminary data.</text>
</comment>
<dbReference type="AlphaFoldDB" id="A0A9P6G793"/>
<reference evidence="1" key="1">
    <citation type="journal article" date="2020" name="Mol. Plant Microbe Interact.">
        <title>Genome Sequence of the Biocontrol Agent Coniothyrium minitans strain Conio (IMI 134523).</title>
        <authorList>
            <person name="Patel D."/>
            <person name="Shittu T.A."/>
            <person name="Baroncelli R."/>
            <person name="Muthumeenakshi S."/>
            <person name="Osborne T.H."/>
            <person name="Janganan T.K."/>
            <person name="Sreenivasaprasad S."/>
        </authorList>
    </citation>
    <scope>NUCLEOTIDE SEQUENCE</scope>
    <source>
        <strain evidence="1">Conio</strain>
    </source>
</reference>
<keyword evidence="2" id="KW-1185">Reference proteome</keyword>
<dbReference type="EMBL" id="WJXW01000015">
    <property type="protein sequence ID" value="KAF9729901.1"/>
    <property type="molecule type" value="Genomic_DNA"/>
</dbReference>
<organism evidence="1 2">
    <name type="scientific">Paraphaeosphaeria minitans</name>
    <dbReference type="NCBI Taxonomy" id="565426"/>
    <lineage>
        <taxon>Eukaryota</taxon>
        <taxon>Fungi</taxon>
        <taxon>Dikarya</taxon>
        <taxon>Ascomycota</taxon>
        <taxon>Pezizomycotina</taxon>
        <taxon>Dothideomycetes</taxon>
        <taxon>Pleosporomycetidae</taxon>
        <taxon>Pleosporales</taxon>
        <taxon>Massarineae</taxon>
        <taxon>Didymosphaeriaceae</taxon>
        <taxon>Paraphaeosphaeria</taxon>
    </lineage>
</organism>
<dbReference type="OrthoDB" id="5068804at2759"/>
<evidence type="ECO:0000313" key="2">
    <source>
        <dbReference type="Proteomes" id="UP000756921"/>
    </source>
</evidence>
<evidence type="ECO:0000313" key="1">
    <source>
        <dbReference type="EMBL" id="KAF9729901.1"/>
    </source>
</evidence>
<proteinExistence type="predicted"/>
<protein>
    <submittedName>
        <fullName evidence="1">Uncharacterized protein</fullName>
    </submittedName>
</protein>
<name>A0A9P6G793_9PLEO</name>
<dbReference type="Proteomes" id="UP000756921">
    <property type="component" value="Unassembled WGS sequence"/>
</dbReference>
<gene>
    <name evidence="1" type="ORF">PMIN01_11834</name>
</gene>
<sequence>MASEGPRNLILEEGIFLLEDPEIGRRVHEFDENKFPFQTEECLDFIEKNILNDTRIRETVKFCVDRPGLGFLKALGPNPYHVFCFNSTTGSKEGIDQTSSKKDDANLLVVQLLSPGSEMVYYKASHQYPLKVKPASIGLLEVQKESLEKGHIERLEVTMKDGGFAIVDGRLGFGITQGMGIMVGFTVEEKVKLWPKMRLLGTKSVKQKLMRMTHDGIYMNFGFVDLPSRGEGDKV</sequence>